<evidence type="ECO:0000256" key="1">
    <source>
        <dbReference type="ARBA" id="ARBA00022801"/>
    </source>
</evidence>
<dbReference type="Pfam" id="PF07910">
    <property type="entry name" value="Peptidase_C78"/>
    <property type="match status" value="1"/>
</dbReference>
<keyword evidence="5" id="KW-1185">Reference proteome</keyword>
<evidence type="ECO:0000259" key="3">
    <source>
        <dbReference type="Pfam" id="PF07910"/>
    </source>
</evidence>
<dbReference type="GO" id="GO:0016787">
    <property type="term" value="F:hydrolase activity"/>
    <property type="evidence" value="ECO:0007669"/>
    <property type="project" value="UniProtKB-KW"/>
</dbReference>
<evidence type="ECO:0000313" key="4">
    <source>
        <dbReference type="EMBL" id="PXF40467.1"/>
    </source>
</evidence>
<evidence type="ECO:0000256" key="2">
    <source>
        <dbReference type="SAM" id="MobiDB-lite"/>
    </source>
</evidence>
<gene>
    <name evidence="4" type="ORF">BWQ96_09816</name>
</gene>
<feature type="region of interest" description="Disordered" evidence="2">
    <location>
        <begin position="33"/>
        <end position="66"/>
    </location>
</feature>
<dbReference type="InterPro" id="IPR012462">
    <property type="entry name" value="UFSP1/2_DUB_cat"/>
</dbReference>
<name>A0A2V3IEG9_9FLOR</name>
<reference evidence="4 5" key="1">
    <citation type="journal article" date="2018" name="Mol. Biol. Evol.">
        <title>Analysis of the draft genome of the red seaweed Gracilariopsis chorda provides insights into genome size evolution in Rhodophyta.</title>
        <authorList>
            <person name="Lee J."/>
            <person name="Yang E.C."/>
            <person name="Graf L."/>
            <person name="Yang J.H."/>
            <person name="Qiu H."/>
            <person name="Zel Zion U."/>
            <person name="Chan C.X."/>
            <person name="Stephens T.G."/>
            <person name="Weber A.P.M."/>
            <person name="Boo G.H."/>
            <person name="Boo S.M."/>
            <person name="Kim K.M."/>
            <person name="Shin Y."/>
            <person name="Jung M."/>
            <person name="Lee S.J."/>
            <person name="Yim H.S."/>
            <person name="Lee J.H."/>
            <person name="Bhattacharya D."/>
            <person name="Yoon H.S."/>
        </authorList>
    </citation>
    <scope>NUCLEOTIDE SEQUENCE [LARGE SCALE GENOMIC DNA]</scope>
    <source>
        <strain evidence="4 5">SKKU-2015</strain>
        <tissue evidence="4">Whole body</tissue>
    </source>
</reference>
<dbReference type="STRING" id="448386.A0A2V3IEG9"/>
<dbReference type="OrthoDB" id="288987at2759"/>
<dbReference type="EMBL" id="NBIV01000291">
    <property type="protein sequence ID" value="PXF40467.1"/>
    <property type="molecule type" value="Genomic_DNA"/>
</dbReference>
<proteinExistence type="predicted"/>
<evidence type="ECO:0000313" key="5">
    <source>
        <dbReference type="Proteomes" id="UP000247409"/>
    </source>
</evidence>
<dbReference type="Gene3D" id="3.90.70.130">
    <property type="match status" value="1"/>
</dbReference>
<dbReference type="Proteomes" id="UP000247409">
    <property type="component" value="Unassembled WGS sequence"/>
</dbReference>
<dbReference type="AlphaFoldDB" id="A0A2V3IEG9"/>
<sequence length="394" mass="44522">MSSQQNSCPICNQSFPGDLRQLERHVNNHLDAAENQLSPPPSQEPTPSSENLRPNGSLHHNGVLINDDDDEIQKVDPARAILRQVEQNDAALARALANTDQDWSKHKSTAQSSRFADCIEHCYENILRRIMPNMDVFDQSLKNIHLCARLDLYSSNIAGLGWDCGYRNIQMLFSCLLYHPASTSILAHAGIREVPSIPEIAAGIESAWRKGLDPEGCATFGGTLTDKEVWIGATETFVFCRSLNLNAFVTDFETPTQAERKQMFQWIYKHFEQSCARRNCSLHLPRKARAVPRTIVCPLFCQWQGHSVTIVGAEKTTAGDIFLVVLDPSRGFHKSIVESRRHDPNLFLRRVDHPQFSHPRFQFVSVLRGKADEQPSKMGTRKRLLRRLRFGAPS</sequence>
<organism evidence="4 5">
    <name type="scientific">Gracilariopsis chorda</name>
    <dbReference type="NCBI Taxonomy" id="448386"/>
    <lineage>
        <taxon>Eukaryota</taxon>
        <taxon>Rhodophyta</taxon>
        <taxon>Florideophyceae</taxon>
        <taxon>Rhodymeniophycidae</taxon>
        <taxon>Gracilariales</taxon>
        <taxon>Gracilariaceae</taxon>
        <taxon>Gracilariopsis</taxon>
    </lineage>
</organism>
<protein>
    <submittedName>
        <fullName evidence="4">Zinc finger with UFM1-specific peptidase domain protein</fullName>
    </submittedName>
</protein>
<keyword evidence="1" id="KW-0378">Hydrolase</keyword>
<accession>A0A2V3IEG9</accession>
<feature type="domain" description="UFSP1/2/DUB catalytic" evidence="3">
    <location>
        <begin position="147"/>
        <end position="332"/>
    </location>
</feature>
<comment type="caution">
    <text evidence="4">The sequence shown here is derived from an EMBL/GenBank/DDBJ whole genome shotgun (WGS) entry which is preliminary data.</text>
</comment>